<dbReference type="AlphaFoldDB" id="A0A8X6MDJ0"/>
<dbReference type="Gene3D" id="1.10.340.70">
    <property type="match status" value="1"/>
</dbReference>
<dbReference type="PANTHER" id="PTHR38681">
    <property type="entry name" value="RETROVIRUS-RELATED POL POLYPROTEIN FROM TRANSPOSON 412-LIKE PROTEIN-RELATED"/>
    <property type="match status" value="1"/>
</dbReference>
<dbReference type="InterPro" id="IPR041588">
    <property type="entry name" value="Integrase_H2C2"/>
</dbReference>
<keyword evidence="3" id="KW-1185">Reference proteome</keyword>
<organism evidence="2 3">
    <name type="scientific">Nephila pilipes</name>
    <name type="common">Giant wood spider</name>
    <name type="synonym">Nephila maculata</name>
    <dbReference type="NCBI Taxonomy" id="299642"/>
    <lineage>
        <taxon>Eukaryota</taxon>
        <taxon>Metazoa</taxon>
        <taxon>Ecdysozoa</taxon>
        <taxon>Arthropoda</taxon>
        <taxon>Chelicerata</taxon>
        <taxon>Arachnida</taxon>
        <taxon>Araneae</taxon>
        <taxon>Araneomorphae</taxon>
        <taxon>Entelegynae</taxon>
        <taxon>Araneoidea</taxon>
        <taxon>Nephilidae</taxon>
        <taxon>Nephila</taxon>
    </lineage>
</organism>
<proteinExistence type="predicted"/>
<gene>
    <name evidence="2" type="primary">AVEN_89030_1</name>
    <name evidence="2" type="ORF">NPIL_292571</name>
</gene>
<protein>
    <submittedName>
        <fullName evidence="2">Integrase catalytic domain-containing protein</fullName>
    </submittedName>
</protein>
<feature type="domain" description="Integrase zinc-binding" evidence="1">
    <location>
        <begin position="71"/>
        <end position="111"/>
    </location>
</feature>
<reference evidence="2" key="1">
    <citation type="submission" date="2020-08" db="EMBL/GenBank/DDBJ databases">
        <title>Multicomponent nature underlies the extraordinary mechanical properties of spider dragline silk.</title>
        <authorList>
            <person name="Kono N."/>
            <person name="Nakamura H."/>
            <person name="Mori M."/>
            <person name="Yoshida Y."/>
            <person name="Ohtoshi R."/>
            <person name="Malay A.D."/>
            <person name="Moran D.A.P."/>
            <person name="Tomita M."/>
            <person name="Numata K."/>
            <person name="Arakawa K."/>
        </authorList>
    </citation>
    <scope>NUCLEOTIDE SEQUENCE</scope>
</reference>
<dbReference type="Proteomes" id="UP000887013">
    <property type="component" value="Unassembled WGS sequence"/>
</dbReference>
<evidence type="ECO:0000313" key="2">
    <source>
        <dbReference type="EMBL" id="GFS43327.1"/>
    </source>
</evidence>
<comment type="caution">
    <text evidence="2">The sequence shown here is derived from an EMBL/GenBank/DDBJ whole genome shotgun (WGS) entry which is preliminary data.</text>
</comment>
<dbReference type="OrthoDB" id="422540at2759"/>
<dbReference type="EMBL" id="BMAW01090162">
    <property type="protein sequence ID" value="GFS43327.1"/>
    <property type="molecule type" value="Genomic_DNA"/>
</dbReference>
<dbReference type="Pfam" id="PF17921">
    <property type="entry name" value="Integrase_H2C2"/>
    <property type="match status" value="1"/>
</dbReference>
<evidence type="ECO:0000313" key="3">
    <source>
        <dbReference type="Proteomes" id="UP000887013"/>
    </source>
</evidence>
<evidence type="ECO:0000259" key="1">
    <source>
        <dbReference type="Pfam" id="PF17921"/>
    </source>
</evidence>
<sequence length="340" mass="38749">MLLSRIHISTITTPCAVDFKKMAEEQQKDFQLQNILAGSCSTFLVLQLIPMGQPSVTLYYDVSKDRICPFVPKFFRREIFNNLHTLSHPEIRVSQKLLAERYVWPSMRQDVIYGLLHAYSANWQKYLGIQEAILKNSSHQALDSSTYTSILWDPYLHQRIFVTASLVWTVSPNGQKHFHWHREAADNSISSFSQRPSQEVSSAIESGYDGVCQGSADTELPTIFLGSYLLLYLLRATWKEDLQVTTTEIIYGAPIRLPGQFLWQSKQNEAPVTFVGRLKKSMQRLSPPTTRHQGQNTIFVSKDLIICCHIFLWTPGKKACNHHTRVSIKLSAAPKRCSAS</sequence>
<dbReference type="PANTHER" id="PTHR38681:SF1">
    <property type="entry name" value="RETROVIRUS-RELATED POL POLYPROTEIN FROM TRANSPOSON 412-LIKE PROTEIN"/>
    <property type="match status" value="1"/>
</dbReference>
<accession>A0A8X6MDJ0</accession>
<name>A0A8X6MDJ0_NEPPI</name>